<keyword evidence="2" id="KW-0812">Transmembrane</keyword>
<keyword evidence="2" id="KW-1133">Transmembrane helix</keyword>
<evidence type="ECO:0000313" key="4">
    <source>
        <dbReference type="EMBL" id="PJE67426.1"/>
    </source>
</evidence>
<feature type="non-terminal residue" evidence="4">
    <location>
        <position position="65"/>
    </location>
</feature>
<gene>
    <name evidence="4" type="ORF">COU95_02485</name>
</gene>
<dbReference type="Proteomes" id="UP000231474">
    <property type="component" value="Unassembled WGS sequence"/>
</dbReference>
<name>A0A2M8L3E2_9BACT</name>
<feature type="domain" description="Bacterial sugar transferase" evidence="3">
    <location>
        <begin position="16"/>
        <end position="65"/>
    </location>
</feature>
<reference evidence="5" key="1">
    <citation type="submission" date="2017-09" db="EMBL/GenBank/DDBJ databases">
        <title>Depth-based differentiation of microbial function through sediment-hosted aquifers and enrichment of novel symbionts in the deep terrestrial subsurface.</title>
        <authorList>
            <person name="Probst A.J."/>
            <person name="Ladd B."/>
            <person name="Jarett J.K."/>
            <person name="Geller-Mcgrath D.E."/>
            <person name="Sieber C.M.K."/>
            <person name="Emerson J.B."/>
            <person name="Anantharaman K."/>
            <person name="Thomas B.C."/>
            <person name="Malmstrom R."/>
            <person name="Stieglmeier M."/>
            <person name="Klingl A."/>
            <person name="Woyke T."/>
            <person name="Ryan C.M."/>
            <person name="Banfield J.F."/>
        </authorList>
    </citation>
    <scope>NUCLEOTIDE SEQUENCE [LARGE SCALE GENOMIC DNA]</scope>
</reference>
<evidence type="ECO:0000313" key="5">
    <source>
        <dbReference type="Proteomes" id="UP000231474"/>
    </source>
</evidence>
<organism evidence="4 5">
    <name type="scientific">Candidatus Shapirobacteria bacterium CG10_big_fil_rev_8_21_14_0_10_40_9</name>
    <dbReference type="NCBI Taxonomy" id="1974888"/>
    <lineage>
        <taxon>Bacteria</taxon>
        <taxon>Candidatus Shapironibacteriota</taxon>
    </lineage>
</organism>
<comment type="similarity">
    <text evidence="1">Belongs to the bacterial sugar transferase family.</text>
</comment>
<dbReference type="AlphaFoldDB" id="A0A2M8L3E2"/>
<keyword evidence="4" id="KW-0808">Transferase</keyword>
<evidence type="ECO:0000256" key="2">
    <source>
        <dbReference type="SAM" id="Phobius"/>
    </source>
</evidence>
<comment type="caution">
    <text evidence="4">The sequence shown here is derived from an EMBL/GenBank/DDBJ whole genome shotgun (WGS) entry which is preliminary data.</text>
</comment>
<dbReference type="GO" id="GO:0016780">
    <property type="term" value="F:phosphotransferase activity, for other substituted phosphate groups"/>
    <property type="evidence" value="ECO:0007669"/>
    <property type="project" value="TreeGrafter"/>
</dbReference>
<evidence type="ECO:0000256" key="1">
    <source>
        <dbReference type="ARBA" id="ARBA00006464"/>
    </source>
</evidence>
<dbReference type="PANTHER" id="PTHR30576:SF0">
    <property type="entry name" value="UNDECAPRENYL-PHOSPHATE N-ACETYLGALACTOSAMINYL 1-PHOSPHATE TRANSFERASE-RELATED"/>
    <property type="match status" value="1"/>
</dbReference>
<evidence type="ECO:0000259" key="3">
    <source>
        <dbReference type="Pfam" id="PF02397"/>
    </source>
</evidence>
<protein>
    <submittedName>
        <fullName evidence="4">Sugar transferase</fullName>
    </submittedName>
</protein>
<feature type="transmembrane region" description="Helical" evidence="2">
    <location>
        <begin position="21"/>
        <end position="42"/>
    </location>
</feature>
<sequence length="65" mass="7275">MSVNPLSQTVYQKFGKRGIDILFSSLGIILLWPIFLIIAILIKLDSPGPVIFKQKRVGKDGEIFT</sequence>
<accession>A0A2M8L3E2</accession>
<keyword evidence="2" id="KW-0472">Membrane</keyword>
<proteinExistence type="inferred from homology"/>
<dbReference type="PANTHER" id="PTHR30576">
    <property type="entry name" value="COLANIC BIOSYNTHESIS UDP-GLUCOSE LIPID CARRIER TRANSFERASE"/>
    <property type="match status" value="1"/>
</dbReference>
<dbReference type="InterPro" id="IPR003362">
    <property type="entry name" value="Bact_transf"/>
</dbReference>
<dbReference type="EMBL" id="PFEK01000048">
    <property type="protein sequence ID" value="PJE67426.1"/>
    <property type="molecule type" value="Genomic_DNA"/>
</dbReference>
<dbReference type="Pfam" id="PF02397">
    <property type="entry name" value="Bac_transf"/>
    <property type="match status" value="1"/>
</dbReference>